<keyword evidence="2" id="KW-0812">Transmembrane</keyword>
<keyword evidence="2" id="KW-1133">Transmembrane helix</keyword>
<evidence type="ECO:0000313" key="3">
    <source>
        <dbReference type="EMBL" id="NYI77589.1"/>
    </source>
</evidence>
<evidence type="ECO:0000256" key="2">
    <source>
        <dbReference type="SAM" id="Phobius"/>
    </source>
</evidence>
<sequence>MTGVQRIIGRGHNPRPTSRPPSGLVASGVVELAAGALSGWVYAAVMYDDGARKLGIRSTARIRQWHLDLVALGTSTIALGLAVPDAPKGVRHTLAVGAWSNAMMFLPLAYRPELIQHPAYRALGLASFVTTSVGFSGMAAVALARVTATRGSARG</sequence>
<dbReference type="EMBL" id="JACBZR010000001">
    <property type="protein sequence ID" value="NYI77589.1"/>
    <property type="molecule type" value="Genomic_DNA"/>
</dbReference>
<reference evidence="3 4" key="1">
    <citation type="submission" date="2020-07" db="EMBL/GenBank/DDBJ databases">
        <title>Sequencing the genomes of 1000 actinobacteria strains.</title>
        <authorList>
            <person name="Klenk H.-P."/>
        </authorList>
    </citation>
    <scope>NUCLEOTIDE SEQUENCE [LARGE SCALE GENOMIC DNA]</scope>
    <source>
        <strain evidence="3 4">DSM 26487</strain>
    </source>
</reference>
<evidence type="ECO:0000256" key="1">
    <source>
        <dbReference type="SAM" id="MobiDB-lite"/>
    </source>
</evidence>
<accession>A0A7Z0DLP0</accession>
<feature type="transmembrane region" description="Helical" evidence="2">
    <location>
        <begin position="122"/>
        <end position="144"/>
    </location>
</feature>
<evidence type="ECO:0000313" key="4">
    <source>
        <dbReference type="Proteomes" id="UP000564496"/>
    </source>
</evidence>
<keyword evidence="2" id="KW-0472">Membrane</keyword>
<feature type="transmembrane region" description="Helical" evidence="2">
    <location>
        <begin position="24"/>
        <end position="45"/>
    </location>
</feature>
<feature type="region of interest" description="Disordered" evidence="1">
    <location>
        <begin position="1"/>
        <end position="22"/>
    </location>
</feature>
<dbReference type="Proteomes" id="UP000564496">
    <property type="component" value="Unassembled WGS sequence"/>
</dbReference>
<comment type="caution">
    <text evidence="3">The sequence shown here is derived from an EMBL/GenBank/DDBJ whole genome shotgun (WGS) entry which is preliminary data.</text>
</comment>
<gene>
    <name evidence="3" type="ORF">BJ988_002237</name>
</gene>
<keyword evidence="4" id="KW-1185">Reference proteome</keyword>
<protein>
    <submittedName>
        <fullName evidence="3">Uncharacterized protein</fullName>
    </submittedName>
</protein>
<dbReference type="AlphaFoldDB" id="A0A7Z0DLP0"/>
<dbReference type="RefSeq" id="WP_218860766.1">
    <property type="nucleotide sequence ID" value="NZ_JACBZR010000001.1"/>
</dbReference>
<organism evidence="3 4">
    <name type="scientific">Nocardioides panzhihuensis</name>
    <dbReference type="NCBI Taxonomy" id="860243"/>
    <lineage>
        <taxon>Bacteria</taxon>
        <taxon>Bacillati</taxon>
        <taxon>Actinomycetota</taxon>
        <taxon>Actinomycetes</taxon>
        <taxon>Propionibacteriales</taxon>
        <taxon>Nocardioidaceae</taxon>
        <taxon>Nocardioides</taxon>
    </lineage>
</organism>
<proteinExistence type="predicted"/>
<name>A0A7Z0DLP0_9ACTN</name>